<dbReference type="OrthoDB" id="9796131at2"/>
<comment type="caution">
    <text evidence="1">The sequence shown here is derived from an EMBL/GenBank/DDBJ whole genome shotgun (WGS) entry which is preliminary data.</text>
</comment>
<protein>
    <submittedName>
        <fullName evidence="1">Uncharacterized protein</fullName>
    </submittedName>
</protein>
<evidence type="ECO:0000313" key="1">
    <source>
        <dbReference type="EMBL" id="TDG17362.1"/>
    </source>
</evidence>
<name>A0A4R5LYE1_9BURK</name>
<proteinExistence type="predicted"/>
<keyword evidence="2" id="KW-1185">Reference proteome</keyword>
<dbReference type="Proteomes" id="UP000295722">
    <property type="component" value="Unassembled WGS sequence"/>
</dbReference>
<dbReference type="AlphaFoldDB" id="A0A4R5LYE1"/>
<dbReference type="RefSeq" id="WP_133199952.1">
    <property type="nucleotide sequence ID" value="NZ_JBHUCW010000039.1"/>
</dbReference>
<gene>
    <name evidence="1" type="ORF">EYW47_38020</name>
</gene>
<organism evidence="1 2">
    <name type="scientific">Paraburkholderia silviterrae</name>
    <dbReference type="NCBI Taxonomy" id="2528715"/>
    <lineage>
        <taxon>Bacteria</taxon>
        <taxon>Pseudomonadati</taxon>
        <taxon>Pseudomonadota</taxon>
        <taxon>Betaproteobacteria</taxon>
        <taxon>Burkholderiales</taxon>
        <taxon>Burkholderiaceae</taxon>
        <taxon>Paraburkholderia</taxon>
    </lineage>
</organism>
<reference evidence="1 2" key="1">
    <citation type="submission" date="2019-03" db="EMBL/GenBank/DDBJ databases">
        <title>Paraburkholderia sp. 4M-K11, isolated from subtropical forest soil.</title>
        <authorList>
            <person name="Gao Z.-H."/>
            <person name="Qiu L.-H."/>
        </authorList>
    </citation>
    <scope>NUCLEOTIDE SEQUENCE [LARGE SCALE GENOMIC DNA]</scope>
    <source>
        <strain evidence="1 2">4M-K11</strain>
    </source>
</reference>
<accession>A0A4R5LYE1</accession>
<evidence type="ECO:0000313" key="2">
    <source>
        <dbReference type="Proteomes" id="UP000295722"/>
    </source>
</evidence>
<dbReference type="EMBL" id="SMRP01000045">
    <property type="protein sequence ID" value="TDG17362.1"/>
    <property type="molecule type" value="Genomic_DNA"/>
</dbReference>
<sequence>MSLSAQDVRRELVRRSGTDPHLAAVNGIDFIQVDPSNEARIVVQFIFDINTDVDPPLASAIGAKLSKSLVWITGGDRITSIEVVSAQRGATNQLVVTASEVGDFSTYTLELGAPAAPLPAAEPPDPLVPPAGFDPVLCSASFAFHVECAKQFDCKTSMTCAPAVATPPDIDYLARDYPAFVQVMLDRMSLLAPRWSERNAADLGVAVVETLAYVADQLGYRHDVIDTEAYLGTARLRTSVRRHVRLVDYRLDDGSNARAWLALQLAGDLPGGVPAGTRCCTIFDGARTPDLPRDSQTYNAANAAGAVFFEVLADRYTNAGQPQPNPRALLANNSTMPLYAWSAQTLCLPVGATTATLAGTYKLARGDILILAEAMGPNTGKAADADPAKRCAVRLVRDGVNSIDPLTLTPLTRIVWHDADALTFPLCLASITDAAHQSQQLSEVSVAYGCVVLADQGRTLGAPLETMPEPLAALPAYGRYRPALSQPGVTIAAANPYVGDQPADDTQPIQSAAQAAIWSAADTVPAVTLEGGGVAGNPPDWYAVGDLLGVGIGGDAPAFETEIENDGTTYLRFGDGVNGLAVETGMTFGAQYRVGNGAAGNVGADSITLIDRAFPGGGYIVSVTNPLPAFGGRDPETIEHARQNAPVAFRQQERAVTAQDYVDRTMQFAGVLRASASLRWTGSWTTVFVTVERTGGVAVDTAFKTSLEAYLAAYRMAGHDLEVEDAVRVPLNMAMHVCVAPGYVAADLAQLLLAIFTSGLQPDGTPGLFNAQRFLMGEPFYLSPLITAAQQLAGVASVTVTRFERAQAPDAAGLASGVLQPGATELFELANDPDFPDRGQFELSVDGGI</sequence>